<organism evidence="1 3">
    <name type="scientific">Streptomyces griseoviridis</name>
    <dbReference type="NCBI Taxonomy" id="45398"/>
    <lineage>
        <taxon>Bacteria</taxon>
        <taxon>Bacillati</taxon>
        <taxon>Actinomycetota</taxon>
        <taxon>Actinomycetes</taxon>
        <taxon>Kitasatosporales</taxon>
        <taxon>Streptomycetaceae</taxon>
        <taxon>Streptomyces</taxon>
    </lineage>
</organism>
<dbReference type="Proteomes" id="UP000271291">
    <property type="component" value="Chromosome"/>
</dbReference>
<keyword evidence="4" id="KW-1185">Reference proteome</keyword>
<dbReference type="EMBL" id="CP029078">
    <property type="protein sequence ID" value="QCN90676.1"/>
    <property type="molecule type" value="Genomic_DNA"/>
</dbReference>
<reference evidence="1 3" key="2">
    <citation type="submission" date="2018-12" db="EMBL/GenBank/DDBJ databases">
        <title>Streptomyces griseoviridis F1-27 complete genome.</title>
        <authorList>
            <person name="Mariita R.M."/>
            <person name="Sello J.K."/>
        </authorList>
    </citation>
    <scope>NUCLEOTIDE SEQUENCE [LARGE SCALE GENOMIC DNA]</scope>
    <source>
        <strain evidence="1 3">F1-27</strain>
    </source>
</reference>
<dbReference type="KEGG" id="sgd:ELQ87_18770"/>
<protein>
    <recommendedName>
        <fullName evidence="5">HEAT repeat domain-containing protein</fullName>
    </recommendedName>
</protein>
<dbReference type="EMBL" id="CP034687">
    <property type="protein sequence ID" value="AZS89936.1"/>
    <property type="molecule type" value="Genomic_DNA"/>
</dbReference>
<dbReference type="Proteomes" id="UP000501753">
    <property type="component" value="Chromosome"/>
</dbReference>
<evidence type="ECO:0000313" key="3">
    <source>
        <dbReference type="Proteomes" id="UP000271291"/>
    </source>
</evidence>
<evidence type="ECO:0008006" key="5">
    <source>
        <dbReference type="Google" id="ProtNLM"/>
    </source>
</evidence>
<name>A0A3Q9KUZ6_STRGD</name>
<dbReference type="AlphaFoldDB" id="A0A3Q9KUZ6"/>
<evidence type="ECO:0000313" key="4">
    <source>
        <dbReference type="Proteomes" id="UP000501753"/>
    </source>
</evidence>
<reference evidence="2 4" key="1">
    <citation type="submission" date="2018-04" db="EMBL/GenBank/DDBJ databases">
        <title>Complete genome sequences of Streptomyces griseoviridis K61 and characterization of antagonistic properties of biological control agents.</title>
        <authorList>
            <person name="Mariita R.M."/>
            <person name="Sello J.K."/>
        </authorList>
    </citation>
    <scope>NUCLEOTIDE SEQUENCE [LARGE SCALE GENOMIC DNA]</scope>
    <source>
        <strain evidence="2 4">K61</strain>
    </source>
</reference>
<evidence type="ECO:0000313" key="1">
    <source>
        <dbReference type="EMBL" id="AZS89936.1"/>
    </source>
</evidence>
<proteinExistence type="predicted"/>
<dbReference type="OrthoDB" id="3431428at2"/>
<accession>A0A3Q9KUZ6</accession>
<evidence type="ECO:0000313" key="2">
    <source>
        <dbReference type="EMBL" id="QCN90676.1"/>
    </source>
</evidence>
<gene>
    <name evidence="2" type="ORF">DDJ31_20515</name>
    <name evidence="1" type="ORF">ELQ87_18770</name>
</gene>
<sequence length="105" mass="11781">MIPRPRRTPGALLAALAAVDPDRLDEMRRTRDEAFAEAVERQSMSPVGSWVLAWARDIEIARRPGLSARQVRARGLLEHEDPAVARKALRELRAVRDEAMVAMRG</sequence>